<feature type="transmembrane region" description="Helical" evidence="7">
    <location>
        <begin position="110"/>
        <end position="129"/>
    </location>
</feature>
<keyword evidence="6 7" id="KW-0472">Membrane</keyword>
<dbReference type="PANTHER" id="PTHR30213">
    <property type="entry name" value="INNER MEMBRANE PROTEIN YHJD"/>
    <property type="match status" value="1"/>
</dbReference>
<evidence type="ECO:0000313" key="9">
    <source>
        <dbReference type="Proteomes" id="UP001069802"/>
    </source>
</evidence>
<organism evidence="8 9">
    <name type="scientific">Kiloniella laminariae</name>
    <dbReference type="NCBI Taxonomy" id="454162"/>
    <lineage>
        <taxon>Bacteria</taxon>
        <taxon>Pseudomonadati</taxon>
        <taxon>Pseudomonadota</taxon>
        <taxon>Alphaproteobacteria</taxon>
        <taxon>Rhodospirillales</taxon>
        <taxon>Kiloniellaceae</taxon>
        <taxon>Kiloniella</taxon>
    </lineage>
</organism>
<name>A0ABT4LE34_9PROT</name>
<dbReference type="PANTHER" id="PTHR30213:SF0">
    <property type="entry name" value="UPF0761 MEMBRANE PROTEIN YIHY"/>
    <property type="match status" value="1"/>
</dbReference>
<evidence type="ECO:0000313" key="8">
    <source>
        <dbReference type="EMBL" id="MCZ4279351.1"/>
    </source>
</evidence>
<keyword evidence="3" id="KW-0997">Cell inner membrane</keyword>
<dbReference type="Pfam" id="PF03631">
    <property type="entry name" value="Virul_fac_BrkB"/>
    <property type="match status" value="1"/>
</dbReference>
<evidence type="ECO:0000256" key="7">
    <source>
        <dbReference type="HAMAP-Rule" id="MF_00672"/>
    </source>
</evidence>
<dbReference type="Proteomes" id="UP001069802">
    <property type="component" value="Unassembled WGS sequence"/>
</dbReference>
<protein>
    <recommendedName>
        <fullName evidence="7">UPF0761 membrane protein O4H49_01095</fullName>
    </recommendedName>
</protein>
<dbReference type="RefSeq" id="WP_269421560.1">
    <property type="nucleotide sequence ID" value="NZ_JAPWGY010000001.1"/>
</dbReference>
<dbReference type="NCBIfam" id="TIGR00765">
    <property type="entry name" value="yihY_not_rbn"/>
    <property type="match status" value="1"/>
</dbReference>
<accession>A0ABT4LE34</accession>
<feature type="transmembrane region" description="Helical" evidence="7">
    <location>
        <begin position="150"/>
        <end position="169"/>
    </location>
</feature>
<sequence length="418" mass="46523">MTDSTVKRLVVMLKQLADRKTWINLGRFVRYVLRRFDNDKGTRVAASLSYSSLLAIVPMMTIALALMSAFPGFEASRGTLQDSLLKNILPAAELEIAEQLNSFVANAQNMTAIGVLALAVTAIMLLYTISHSFNSIWCVQERRPLFNLILVYWALLTLGPLLLGASLTVSSYGFAMAELVGGGSYTRSFVSRILPVVLGGTAFTLLYLVVPNRPVLFKHALAGGIAATTLFELLKRGFGLYLSYFPSYQAIYGAMATIPIFLIWMYLSWVVVLLGAEIAAALPERRAVLRRGIRREGIGDYLSLMIALLRKLEKAGHHGTSLKETVMMKGLPADLRATGEVLYDLKRLRIANRTGRGRWILCRDLSAVTLEDLLKELDLDYLPRRNWPEGIADVLKALEQNPVEVRKKSLKEILRQTE</sequence>
<comment type="caution">
    <text evidence="8">The sequence shown here is derived from an EMBL/GenBank/DDBJ whole genome shotgun (WGS) entry which is preliminary data.</text>
</comment>
<gene>
    <name evidence="8" type="ORF">O4H49_01095</name>
</gene>
<feature type="transmembrane region" description="Helical" evidence="7">
    <location>
        <begin position="216"/>
        <end position="234"/>
    </location>
</feature>
<dbReference type="EMBL" id="JAPWGY010000001">
    <property type="protein sequence ID" value="MCZ4279351.1"/>
    <property type="molecule type" value="Genomic_DNA"/>
</dbReference>
<dbReference type="InterPro" id="IPR023679">
    <property type="entry name" value="UPF0761_bac"/>
</dbReference>
<evidence type="ECO:0000256" key="5">
    <source>
        <dbReference type="ARBA" id="ARBA00022989"/>
    </source>
</evidence>
<evidence type="ECO:0000256" key="1">
    <source>
        <dbReference type="ARBA" id="ARBA00004651"/>
    </source>
</evidence>
<evidence type="ECO:0000256" key="3">
    <source>
        <dbReference type="ARBA" id="ARBA00022519"/>
    </source>
</evidence>
<feature type="transmembrane region" description="Helical" evidence="7">
    <location>
        <begin position="44"/>
        <end position="70"/>
    </location>
</feature>
<keyword evidence="9" id="KW-1185">Reference proteome</keyword>
<comment type="similarity">
    <text evidence="7">Belongs to the UPF0761 family.</text>
</comment>
<comment type="subcellular location">
    <subcellularLocation>
        <location evidence="1 7">Cell membrane</location>
        <topology evidence="1 7">Multi-pass membrane protein</topology>
    </subcellularLocation>
</comment>
<keyword evidence="2 7" id="KW-1003">Cell membrane</keyword>
<keyword evidence="4 7" id="KW-0812">Transmembrane</keyword>
<evidence type="ECO:0000256" key="2">
    <source>
        <dbReference type="ARBA" id="ARBA00022475"/>
    </source>
</evidence>
<proteinExistence type="inferred from homology"/>
<dbReference type="HAMAP" id="MF_00672">
    <property type="entry name" value="UPF0761"/>
    <property type="match status" value="1"/>
</dbReference>
<keyword evidence="5 7" id="KW-1133">Transmembrane helix</keyword>
<evidence type="ECO:0000256" key="4">
    <source>
        <dbReference type="ARBA" id="ARBA00022692"/>
    </source>
</evidence>
<feature type="transmembrane region" description="Helical" evidence="7">
    <location>
        <begin position="189"/>
        <end position="209"/>
    </location>
</feature>
<evidence type="ECO:0000256" key="6">
    <source>
        <dbReference type="ARBA" id="ARBA00023136"/>
    </source>
</evidence>
<feature type="transmembrane region" description="Helical" evidence="7">
    <location>
        <begin position="254"/>
        <end position="282"/>
    </location>
</feature>
<reference evidence="8" key="1">
    <citation type="submission" date="2022-12" db="EMBL/GenBank/DDBJ databases">
        <title>Bacterial isolates from different developmental stages of Nematostella vectensis.</title>
        <authorList>
            <person name="Fraune S."/>
        </authorList>
    </citation>
    <scope>NUCLEOTIDE SEQUENCE</scope>
    <source>
        <strain evidence="8">G21630-S1</strain>
    </source>
</reference>
<dbReference type="InterPro" id="IPR017039">
    <property type="entry name" value="Virul_fac_BrkB"/>
</dbReference>